<keyword evidence="4 7" id="KW-0812">Transmembrane</keyword>
<feature type="transmembrane region" description="Helical" evidence="7">
    <location>
        <begin position="99"/>
        <end position="121"/>
    </location>
</feature>
<feature type="transmembrane region" description="Helical" evidence="7">
    <location>
        <begin position="73"/>
        <end position="93"/>
    </location>
</feature>
<organism evidence="9 10">
    <name type="scientific">Geomicrobium sediminis</name>
    <dbReference type="NCBI Taxonomy" id="1347788"/>
    <lineage>
        <taxon>Bacteria</taxon>
        <taxon>Bacillati</taxon>
        <taxon>Bacillota</taxon>
        <taxon>Bacilli</taxon>
        <taxon>Bacillales</taxon>
        <taxon>Geomicrobium</taxon>
    </lineage>
</organism>
<dbReference type="InterPro" id="IPR020846">
    <property type="entry name" value="MFS_dom"/>
</dbReference>
<comment type="subcellular location">
    <subcellularLocation>
        <location evidence="1">Cell membrane</location>
        <topology evidence="1">Multi-pass membrane protein</topology>
    </subcellularLocation>
</comment>
<feature type="transmembrane region" description="Helical" evidence="7">
    <location>
        <begin position="209"/>
        <end position="230"/>
    </location>
</feature>
<evidence type="ECO:0000256" key="3">
    <source>
        <dbReference type="ARBA" id="ARBA00022475"/>
    </source>
</evidence>
<dbReference type="InterPro" id="IPR001958">
    <property type="entry name" value="Tet-R_TetA/multi-R_MdtG-like"/>
</dbReference>
<evidence type="ECO:0000256" key="2">
    <source>
        <dbReference type="ARBA" id="ARBA00022448"/>
    </source>
</evidence>
<evidence type="ECO:0000256" key="6">
    <source>
        <dbReference type="ARBA" id="ARBA00023136"/>
    </source>
</evidence>
<keyword evidence="2" id="KW-0813">Transport</keyword>
<feature type="domain" description="Major facilitator superfamily (MFS) profile" evidence="8">
    <location>
        <begin position="1"/>
        <end position="388"/>
    </location>
</feature>
<sequence length="391" mass="42635">MTITRLDHILFLASVFCFWLATYIYVPIFSLYLEQISFPYAAIGIILGSYGVLQVALRFPLGMLSDRLRSIRKGLYVSGFVIAAISGLILVFFDSFVMVLIGRLLSGVTAAMWVMATILYAQYVHQDQAGKAMGAMQLFTVLPQFASMLTAGLLVESFGWLSPFWVGVIVSIIGLVLSLFVKVVDHDATQVQTLQAHEYFTRTLKTKSLMPLATIALITHGVMFISIFGFTPNYAATLGINEQQMVLLMTAFFLPHALSSLMVATIQLTKKVELIIVMSSLFLSAIAFLTVPLSTGLLSISIIHAIIGLALGFVLPICLSQAATLAPPSMKTTIMGFYQSYYAAGIFLGPWLAGLIAEHYSLPAVFVFASFTAVVGGILTIYLIVQSKQNT</sequence>
<accession>A0ABS2PFT5</accession>
<protein>
    <submittedName>
        <fullName evidence="9">MFS family permease</fullName>
    </submittedName>
</protein>
<feature type="transmembrane region" description="Helical" evidence="7">
    <location>
        <begin position="340"/>
        <end position="357"/>
    </location>
</feature>
<keyword evidence="5 7" id="KW-1133">Transmembrane helix</keyword>
<feature type="transmembrane region" description="Helical" evidence="7">
    <location>
        <begin position="272"/>
        <end position="291"/>
    </location>
</feature>
<name>A0ABS2PFT5_9BACL</name>
<evidence type="ECO:0000313" key="9">
    <source>
        <dbReference type="EMBL" id="MBM7634127.1"/>
    </source>
</evidence>
<feature type="transmembrane region" description="Helical" evidence="7">
    <location>
        <begin position="9"/>
        <end position="32"/>
    </location>
</feature>
<feature type="transmembrane region" description="Helical" evidence="7">
    <location>
        <begin position="38"/>
        <end position="61"/>
    </location>
</feature>
<dbReference type="PANTHER" id="PTHR23517">
    <property type="entry name" value="RESISTANCE PROTEIN MDTM, PUTATIVE-RELATED-RELATED"/>
    <property type="match status" value="1"/>
</dbReference>
<dbReference type="Gene3D" id="1.20.1250.20">
    <property type="entry name" value="MFS general substrate transporter like domains"/>
    <property type="match status" value="1"/>
</dbReference>
<proteinExistence type="predicted"/>
<dbReference type="Pfam" id="PF07690">
    <property type="entry name" value="MFS_1"/>
    <property type="match status" value="1"/>
</dbReference>
<dbReference type="PRINTS" id="PR01035">
    <property type="entry name" value="TCRTETA"/>
</dbReference>
<keyword evidence="3" id="KW-1003">Cell membrane</keyword>
<feature type="transmembrane region" description="Helical" evidence="7">
    <location>
        <begin position="363"/>
        <end position="385"/>
    </location>
</feature>
<keyword evidence="10" id="KW-1185">Reference proteome</keyword>
<evidence type="ECO:0000313" key="10">
    <source>
        <dbReference type="Proteomes" id="UP000741863"/>
    </source>
</evidence>
<dbReference type="SUPFAM" id="SSF103473">
    <property type="entry name" value="MFS general substrate transporter"/>
    <property type="match status" value="1"/>
</dbReference>
<gene>
    <name evidence="9" type="ORF">JOD17_003227</name>
</gene>
<dbReference type="InterPro" id="IPR011701">
    <property type="entry name" value="MFS"/>
</dbReference>
<dbReference type="Proteomes" id="UP000741863">
    <property type="component" value="Unassembled WGS sequence"/>
</dbReference>
<feature type="transmembrane region" description="Helical" evidence="7">
    <location>
        <begin position="245"/>
        <end position="265"/>
    </location>
</feature>
<evidence type="ECO:0000259" key="8">
    <source>
        <dbReference type="PROSITE" id="PS50850"/>
    </source>
</evidence>
<evidence type="ECO:0000256" key="4">
    <source>
        <dbReference type="ARBA" id="ARBA00022692"/>
    </source>
</evidence>
<evidence type="ECO:0000256" key="1">
    <source>
        <dbReference type="ARBA" id="ARBA00004651"/>
    </source>
</evidence>
<feature type="transmembrane region" description="Helical" evidence="7">
    <location>
        <begin position="297"/>
        <end position="319"/>
    </location>
</feature>
<keyword evidence="6 7" id="KW-0472">Membrane</keyword>
<comment type="caution">
    <text evidence="9">The sequence shown here is derived from an EMBL/GenBank/DDBJ whole genome shotgun (WGS) entry which is preliminary data.</text>
</comment>
<dbReference type="EMBL" id="JAFBEC010000009">
    <property type="protein sequence ID" value="MBM7634127.1"/>
    <property type="molecule type" value="Genomic_DNA"/>
</dbReference>
<evidence type="ECO:0000256" key="5">
    <source>
        <dbReference type="ARBA" id="ARBA00022989"/>
    </source>
</evidence>
<dbReference type="RefSeq" id="WP_204698879.1">
    <property type="nucleotide sequence ID" value="NZ_JAFBEC010000009.1"/>
</dbReference>
<feature type="transmembrane region" description="Helical" evidence="7">
    <location>
        <begin position="160"/>
        <end position="181"/>
    </location>
</feature>
<reference evidence="9 10" key="1">
    <citation type="submission" date="2021-01" db="EMBL/GenBank/DDBJ databases">
        <title>Genomic Encyclopedia of Type Strains, Phase IV (KMG-IV): sequencing the most valuable type-strain genomes for metagenomic binning, comparative biology and taxonomic classification.</title>
        <authorList>
            <person name="Goeker M."/>
        </authorList>
    </citation>
    <scope>NUCLEOTIDE SEQUENCE [LARGE SCALE GENOMIC DNA]</scope>
    <source>
        <strain evidence="9 10">DSM 25540</strain>
    </source>
</reference>
<dbReference type="PROSITE" id="PS50850">
    <property type="entry name" value="MFS"/>
    <property type="match status" value="1"/>
</dbReference>
<feature type="transmembrane region" description="Helical" evidence="7">
    <location>
        <begin position="133"/>
        <end position="154"/>
    </location>
</feature>
<dbReference type="InterPro" id="IPR050171">
    <property type="entry name" value="MFS_Transporters"/>
</dbReference>
<evidence type="ECO:0000256" key="7">
    <source>
        <dbReference type="SAM" id="Phobius"/>
    </source>
</evidence>
<dbReference type="InterPro" id="IPR036259">
    <property type="entry name" value="MFS_trans_sf"/>
</dbReference>